<feature type="domain" description="DNA polymerase alpha catalytic subunit N-terminal" evidence="17">
    <location>
        <begin position="8"/>
        <end position="72"/>
    </location>
</feature>
<evidence type="ECO:0000256" key="3">
    <source>
        <dbReference type="ARBA" id="ARBA00022679"/>
    </source>
</evidence>
<keyword evidence="7" id="KW-0863">Zinc-finger</keyword>
<feature type="domain" description="DNA-directed DNA polymerase family B multifunctional" evidence="14">
    <location>
        <begin position="826"/>
        <end position="1264"/>
    </location>
</feature>
<dbReference type="GO" id="GO:0003688">
    <property type="term" value="F:DNA replication origin binding"/>
    <property type="evidence" value="ECO:0007669"/>
    <property type="project" value="TreeGrafter"/>
</dbReference>
<feature type="compositionally biased region" description="Acidic residues" evidence="13">
    <location>
        <begin position="420"/>
        <end position="434"/>
    </location>
</feature>
<keyword evidence="5 12" id="KW-0235">DNA replication</keyword>
<dbReference type="InterPro" id="IPR006133">
    <property type="entry name" value="DNA-dir_DNA_pol_B_exonuc"/>
</dbReference>
<evidence type="ECO:0000256" key="2">
    <source>
        <dbReference type="ARBA" id="ARBA00005755"/>
    </source>
</evidence>
<keyword evidence="8" id="KW-0862">Zinc</keyword>
<evidence type="ECO:0000259" key="14">
    <source>
        <dbReference type="Pfam" id="PF00136"/>
    </source>
</evidence>
<evidence type="ECO:0000259" key="17">
    <source>
        <dbReference type="Pfam" id="PF12254"/>
    </source>
</evidence>
<proteinExistence type="inferred from homology"/>
<dbReference type="PANTHER" id="PTHR45861:SF1">
    <property type="entry name" value="DNA POLYMERASE ALPHA CATALYTIC SUBUNIT"/>
    <property type="match status" value="1"/>
</dbReference>
<protein>
    <recommendedName>
        <fullName evidence="12">DNA polymerase</fullName>
        <ecNumber evidence="12">2.7.7.7</ecNumber>
    </recommendedName>
</protein>
<evidence type="ECO:0000256" key="4">
    <source>
        <dbReference type="ARBA" id="ARBA00022695"/>
    </source>
</evidence>
<dbReference type="InterPro" id="IPR006172">
    <property type="entry name" value="DNA-dir_DNA_pol_B"/>
</dbReference>
<dbReference type="CDD" id="cd05776">
    <property type="entry name" value="DNA_polB_alpha_exo"/>
    <property type="match status" value="1"/>
</dbReference>
<evidence type="ECO:0000256" key="10">
    <source>
        <dbReference type="ARBA" id="ARBA00023125"/>
    </source>
</evidence>
<dbReference type="Gene3D" id="1.10.3200.20">
    <property type="entry name" value="DNA Polymerase alpha, zinc finger"/>
    <property type="match status" value="1"/>
</dbReference>
<feature type="domain" description="Zinc finger DNA-directed DNA polymerase family B alpha" evidence="16">
    <location>
        <begin position="1301"/>
        <end position="1500"/>
    </location>
</feature>
<dbReference type="Pfam" id="PF00136">
    <property type="entry name" value="DNA_pol_B"/>
    <property type="match status" value="1"/>
</dbReference>
<evidence type="ECO:0000256" key="8">
    <source>
        <dbReference type="ARBA" id="ARBA00022833"/>
    </source>
</evidence>
<dbReference type="InterPro" id="IPR015088">
    <property type="entry name" value="Znf_DNA-dir_DNA_pol_B_alpha"/>
</dbReference>
<dbReference type="InterPro" id="IPR036397">
    <property type="entry name" value="RNaseH_sf"/>
</dbReference>
<feature type="compositionally biased region" description="Polar residues" evidence="13">
    <location>
        <begin position="262"/>
        <end position="274"/>
    </location>
</feature>
<name>A0A7D9GZJ1_DEKBR</name>
<gene>
    <name evidence="18" type="primary">POL1</name>
    <name evidence="18" type="ORF">DEBR0S1_20538G</name>
</gene>
<feature type="compositionally biased region" description="Acidic residues" evidence="13">
    <location>
        <begin position="78"/>
        <end position="87"/>
    </location>
</feature>
<comment type="similarity">
    <text evidence="2 12">Belongs to the DNA polymerase type-B family.</text>
</comment>
<keyword evidence="6" id="KW-0479">Metal-binding</keyword>
<evidence type="ECO:0000259" key="15">
    <source>
        <dbReference type="Pfam" id="PF03104"/>
    </source>
</evidence>
<dbReference type="GO" id="GO:0005658">
    <property type="term" value="C:alpha DNA polymerase:primase complex"/>
    <property type="evidence" value="ECO:0007669"/>
    <property type="project" value="TreeGrafter"/>
</dbReference>
<keyword evidence="4 12" id="KW-0548">Nucleotidyltransferase</keyword>
<dbReference type="Proteomes" id="UP000478008">
    <property type="component" value="Unassembled WGS sequence"/>
</dbReference>
<dbReference type="GO" id="GO:0003887">
    <property type="term" value="F:DNA-directed DNA polymerase activity"/>
    <property type="evidence" value="ECO:0007669"/>
    <property type="project" value="UniProtKB-KW"/>
</dbReference>
<dbReference type="InterPro" id="IPR023211">
    <property type="entry name" value="DNA_pol_palm_dom_sf"/>
</dbReference>
<feature type="domain" description="DNA-directed DNA polymerase family B exonuclease" evidence="15">
    <location>
        <begin position="514"/>
        <end position="761"/>
    </location>
</feature>
<sequence>MGKFDKFARLKAARAGKKITDIEDEKNSNVDIYDEVDEMEYRKHKRDQLLNDDFIVDENGEGYAETGADEWEHHEDYYSEDEEDDNIGETTSTPRKKRVKKVRNKKSEITRFFKPTAAKPVKTEANVDISNLDDILADFTNTAVQRVKADSIFGSEPKKDIFSSVKHRRARDKTSSPKLNVDRSKRAPVSVSLGSPVSKKAKLSSEPEEYYTAIDFDDYQNVPSSPTKNDRDTVPKTGNKIEKNLDSKKTADEVVKAEADNEPQNSSAVQTNKTADADLDDSSDDDDIVVAKRRTTAFVDRDVNLSSSKAKPILKHPLNSSPFKDTDVNSSSVASVSSPVRFSDSSFYRLNEDEVITKDESGEESLKMYWLDFAEVDGSLLLFGKVQAADGSMVSGVVQVNGINREIYFLPRERRKQVEQEEDDESEEDSDENNDEKKSSKITTNDVYEEIVPLLMDKYGLSFIKAKPETKKYAFELPGIPHEAEYLKVLLPYQTKKCRNTVIPADLEGETFWHVFNANADIFESFVLQRNIMGPCWLEIKKPDFTQLQNATHCNVEVTVSSPDYITPLSADMPPPTLNVLAINVQSFMSMKSGKQEIGSVSLALYKDLPQDRPIESGLKPDEETTLVRPPGASLAFPPGLKQLAQKKGMVLRTFNNERAMLNCLAAIVKKSDPDVFIGHKLENVTLDILMHRMYDLKVSTWSYFGRINRKQFPNKFGRNSGRNNMFYLKEILQGRLICDIANNMGQSLTPKCQSWDLAEMYEIYCKKKYTPMEVNLANPAFGEDAGRLLAAFNENRMAVKMIGDVAFGIQILSLSKQLTNLAGNAWSRTLGGTRAGRNEYILLHEFTRNGYIVPDKEKGRQKRHGTSDNEPATAAAGRKAKYQGGLVFEPVKGLVKNYVTVMDFNSLYPSIIQEFNICFTTVDRSKLTEDELPEVPSPEIPRGVLPKLLHELVSRRREVKKLLKDPRISTQERIQYDIKQRALKVTANSMYGCLGYANSRFYAKPLAMLVTNRGREILMDTRHLAESLGMRVVYGDTDSVMVDTGCDTMKEALKFAEDFRKRVNDRYKLLEIGIDNVFKKMLLHAKKKYAAVNCTINADGKESTSLEVKGLDMKRREYCPLSKEVSTFILEKVLGDNDPEEALTAIYGYLEGITTKLKNNNIPMVKLKINTRLSKDPVQYPGGKTMPAVQVALRLRDQGKIVKAGSVITFIITNEDADKGASVAERARSIQEVLSDQSKYEPDADFYLEKQLFAPISRLLEKIEGYDVVRLAQSLGLDSRKYEARARSLERETGLQPLESTVTDSERFRDAKDFLINCPKCQASIKFGGIQSSQQYRVTFSGIKCGECDSIIPVLSVTAQLEHFIRHEISLYYAGYLTCSDCGLTTRQVSVYGRRCIGGQGTARSCKGVMKYCYTDRMLYNQLLYLQSLFDVEKAKKRTLKPLYDITTQNKDDLPPELNQGELDALVEQSRPEFGVIQSVVTKYLDDCGRRYVDMGSIFGFLK</sequence>
<dbReference type="Gene3D" id="3.30.70.2820">
    <property type="match status" value="1"/>
</dbReference>
<keyword evidence="3 12" id="KW-0808">Transferase</keyword>
<dbReference type="GO" id="GO:0006273">
    <property type="term" value="P:lagging strand elongation"/>
    <property type="evidence" value="ECO:0007669"/>
    <property type="project" value="TreeGrafter"/>
</dbReference>
<feature type="region of interest" description="Disordered" evidence="13">
    <location>
        <begin position="158"/>
        <end position="284"/>
    </location>
</feature>
<keyword evidence="11" id="KW-0539">Nucleus</keyword>
<organism evidence="18 19">
    <name type="scientific">Dekkera bruxellensis</name>
    <name type="common">Brettanomyces custersii</name>
    <dbReference type="NCBI Taxonomy" id="5007"/>
    <lineage>
        <taxon>Eukaryota</taxon>
        <taxon>Fungi</taxon>
        <taxon>Dikarya</taxon>
        <taxon>Ascomycota</taxon>
        <taxon>Saccharomycotina</taxon>
        <taxon>Pichiomycetes</taxon>
        <taxon>Pichiales</taxon>
        <taxon>Pichiaceae</taxon>
        <taxon>Brettanomyces</taxon>
    </lineage>
</organism>
<dbReference type="InterPro" id="IPR012337">
    <property type="entry name" value="RNaseH-like_sf"/>
</dbReference>
<dbReference type="InterPro" id="IPR042087">
    <property type="entry name" value="DNA_pol_B_thumb"/>
</dbReference>
<dbReference type="Pfam" id="PF12254">
    <property type="entry name" value="DNA_pol_alpha_N"/>
    <property type="match status" value="1"/>
</dbReference>
<feature type="region of interest" description="Disordered" evidence="13">
    <location>
        <begin position="414"/>
        <end position="441"/>
    </location>
</feature>
<dbReference type="InterPro" id="IPR045846">
    <property type="entry name" value="POLBc_alpha"/>
</dbReference>
<comment type="subcellular location">
    <subcellularLocation>
        <location evidence="1">Nucleus</location>
    </subcellularLocation>
</comment>
<evidence type="ECO:0000256" key="1">
    <source>
        <dbReference type="ARBA" id="ARBA00004123"/>
    </source>
</evidence>
<dbReference type="GO" id="GO:0000166">
    <property type="term" value="F:nucleotide binding"/>
    <property type="evidence" value="ECO:0007669"/>
    <property type="project" value="InterPro"/>
</dbReference>
<accession>A0A7D9GZJ1</accession>
<dbReference type="InterPro" id="IPR017964">
    <property type="entry name" value="DNA-dir_DNA_pol_B_CS"/>
</dbReference>
<feature type="region of interest" description="Disordered" evidence="13">
    <location>
        <begin position="855"/>
        <end position="878"/>
    </location>
</feature>
<dbReference type="InterPro" id="IPR038256">
    <property type="entry name" value="Pol_alpha_znc_sf"/>
</dbReference>
<evidence type="ECO:0000256" key="7">
    <source>
        <dbReference type="ARBA" id="ARBA00022771"/>
    </source>
</evidence>
<dbReference type="NCBIfam" id="TIGR00592">
    <property type="entry name" value="pol2"/>
    <property type="match status" value="1"/>
</dbReference>
<dbReference type="Pfam" id="PF03104">
    <property type="entry name" value="DNA_pol_B_exo1"/>
    <property type="match status" value="1"/>
</dbReference>
<dbReference type="Gene3D" id="1.10.132.60">
    <property type="entry name" value="DNA polymerase family B, C-terminal domain"/>
    <property type="match status" value="1"/>
</dbReference>
<evidence type="ECO:0000259" key="16">
    <source>
        <dbReference type="Pfam" id="PF08996"/>
    </source>
</evidence>
<dbReference type="GO" id="GO:0003697">
    <property type="term" value="F:single-stranded DNA binding"/>
    <property type="evidence" value="ECO:0007669"/>
    <property type="project" value="TreeGrafter"/>
</dbReference>
<dbReference type="InterPro" id="IPR006134">
    <property type="entry name" value="DNA-dir_DNA_pol_B_multi_dom"/>
</dbReference>
<evidence type="ECO:0000256" key="12">
    <source>
        <dbReference type="RuleBase" id="RU000442"/>
    </source>
</evidence>
<dbReference type="SUPFAM" id="SSF56672">
    <property type="entry name" value="DNA/RNA polymerases"/>
    <property type="match status" value="1"/>
</dbReference>
<dbReference type="GO" id="GO:1902975">
    <property type="term" value="P:mitotic DNA replication initiation"/>
    <property type="evidence" value="ECO:0007669"/>
    <property type="project" value="InterPro"/>
</dbReference>
<dbReference type="CDD" id="cd05532">
    <property type="entry name" value="POLBc_alpha"/>
    <property type="match status" value="1"/>
</dbReference>
<dbReference type="SMART" id="SM00486">
    <property type="entry name" value="POLBc"/>
    <property type="match status" value="1"/>
</dbReference>
<evidence type="ECO:0000256" key="5">
    <source>
        <dbReference type="ARBA" id="ARBA00022705"/>
    </source>
</evidence>
<evidence type="ECO:0000313" key="18">
    <source>
        <dbReference type="EMBL" id="VUG16587.1"/>
    </source>
</evidence>
<dbReference type="FunFam" id="1.10.132.60:FF:000004">
    <property type="entry name" value="DNA polymerase"/>
    <property type="match status" value="1"/>
</dbReference>
<dbReference type="EMBL" id="CABFWN010000001">
    <property type="protein sequence ID" value="VUG16587.1"/>
    <property type="molecule type" value="Genomic_DNA"/>
</dbReference>
<dbReference type="EC" id="2.7.7.7" evidence="12"/>
<dbReference type="InterPro" id="IPR043502">
    <property type="entry name" value="DNA/RNA_pol_sf"/>
</dbReference>
<dbReference type="PRINTS" id="PR00106">
    <property type="entry name" value="DNAPOLB"/>
</dbReference>
<evidence type="ECO:0000313" key="19">
    <source>
        <dbReference type="Proteomes" id="UP000478008"/>
    </source>
</evidence>
<dbReference type="Gene3D" id="2.40.50.730">
    <property type="match status" value="1"/>
</dbReference>
<dbReference type="Gene3D" id="3.30.420.10">
    <property type="entry name" value="Ribonuclease H-like superfamily/Ribonuclease H"/>
    <property type="match status" value="1"/>
</dbReference>
<dbReference type="Gene3D" id="3.90.1600.10">
    <property type="entry name" value="Palm domain of DNA polymerase"/>
    <property type="match status" value="2"/>
</dbReference>
<feature type="compositionally biased region" description="Basic and acidic residues" evidence="13">
    <location>
        <begin position="172"/>
        <end position="185"/>
    </location>
</feature>
<dbReference type="Pfam" id="PF08996">
    <property type="entry name" value="zf-DNA_Pol"/>
    <property type="match status" value="1"/>
</dbReference>
<reference evidence="18 19" key="1">
    <citation type="submission" date="2019-07" db="EMBL/GenBank/DDBJ databases">
        <authorList>
            <person name="Friedrich A."/>
            <person name="Schacherer J."/>
        </authorList>
    </citation>
    <scope>NUCLEOTIDE SEQUENCE [LARGE SCALE GENOMIC DNA]</scope>
</reference>
<keyword evidence="10 12" id="KW-0238">DNA-binding</keyword>
<evidence type="ECO:0000256" key="13">
    <source>
        <dbReference type="SAM" id="MobiDB-lite"/>
    </source>
</evidence>
<dbReference type="GO" id="GO:0008270">
    <property type="term" value="F:zinc ion binding"/>
    <property type="evidence" value="ECO:0007669"/>
    <property type="project" value="UniProtKB-KW"/>
</dbReference>
<comment type="catalytic activity">
    <reaction evidence="12">
        <text>DNA(n) + a 2'-deoxyribonucleoside 5'-triphosphate = DNA(n+1) + diphosphate</text>
        <dbReference type="Rhea" id="RHEA:22508"/>
        <dbReference type="Rhea" id="RHEA-COMP:17339"/>
        <dbReference type="Rhea" id="RHEA-COMP:17340"/>
        <dbReference type="ChEBI" id="CHEBI:33019"/>
        <dbReference type="ChEBI" id="CHEBI:61560"/>
        <dbReference type="ChEBI" id="CHEBI:173112"/>
        <dbReference type="EC" id="2.7.7.7"/>
    </reaction>
</comment>
<evidence type="ECO:0000256" key="11">
    <source>
        <dbReference type="ARBA" id="ARBA00023242"/>
    </source>
</evidence>
<dbReference type="InterPro" id="IPR024647">
    <property type="entry name" value="DNA_pol_a_cat_su_N"/>
</dbReference>
<keyword evidence="19" id="KW-1185">Reference proteome</keyword>
<keyword evidence="9 12" id="KW-0239">DNA-directed DNA polymerase</keyword>
<dbReference type="SUPFAM" id="SSF53098">
    <property type="entry name" value="Ribonuclease H-like"/>
    <property type="match status" value="1"/>
</dbReference>
<evidence type="ECO:0000256" key="6">
    <source>
        <dbReference type="ARBA" id="ARBA00022723"/>
    </source>
</evidence>
<dbReference type="GO" id="GO:0006272">
    <property type="term" value="P:leading strand elongation"/>
    <property type="evidence" value="ECO:0007669"/>
    <property type="project" value="TreeGrafter"/>
</dbReference>
<evidence type="ECO:0000256" key="9">
    <source>
        <dbReference type="ARBA" id="ARBA00022932"/>
    </source>
</evidence>
<dbReference type="GO" id="GO:0003682">
    <property type="term" value="F:chromatin binding"/>
    <property type="evidence" value="ECO:0007669"/>
    <property type="project" value="TreeGrafter"/>
</dbReference>
<feature type="compositionally biased region" description="Basic and acidic residues" evidence="13">
    <location>
        <begin position="228"/>
        <end position="259"/>
    </location>
</feature>
<dbReference type="PROSITE" id="PS00116">
    <property type="entry name" value="DNA_POLYMERASE_B"/>
    <property type="match status" value="1"/>
</dbReference>
<dbReference type="PANTHER" id="PTHR45861">
    <property type="entry name" value="DNA POLYMERASE ALPHA CATALYTIC SUBUNIT"/>
    <property type="match status" value="1"/>
</dbReference>
<feature type="region of interest" description="Disordered" evidence="13">
    <location>
        <begin position="77"/>
        <end position="101"/>
    </location>
</feature>